<dbReference type="PANTHER" id="PTHR30146">
    <property type="entry name" value="LACI-RELATED TRANSCRIPTIONAL REPRESSOR"/>
    <property type="match status" value="1"/>
</dbReference>
<proteinExistence type="predicted"/>
<feature type="domain" description="HTH lacI-type" evidence="4">
    <location>
        <begin position="6"/>
        <end position="60"/>
    </location>
</feature>
<keyword evidence="6" id="KW-1185">Reference proteome</keyword>
<dbReference type="OrthoDB" id="7170131at2"/>
<dbReference type="GO" id="GO:0003700">
    <property type="term" value="F:DNA-binding transcription factor activity"/>
    <property type="evidence" value="ECO:0007669"/>
    <property type="project" value="TreeGrafter"/>
</dbReference>
<evidence type="ECO:0000256" key="2">
    <source>
        <dbReference type="ARBA" id="ARBA00023125"/>
    </source>
</evidence>
<dbReference type="AlphaFoldDB" id="A0A2U2DLE6"/>
<dbReference type="CDD" id="cd01575">
    <property type="entry name" value="PBP1_GntR"/>
    <property type="match status" value="1"/>
</dbReference>
<dbReference type="PROSITE" id="PS50932">
    <property type="entry name" value="HTH_LACI_2"/>
    <property type="match status" value="1"/>
</dbReference>
<evidence type="ECO:0000256" key="1">
    <source>
        <dbReference type="ARBA" id="ARBA00023015"/>
    </source>
</evidence>
<dbReference type="InterPro" id="IPR000843">
    <property type="entry name" value="HTH_LacI"/>
</dbReference>
<dbReference type="GO" id="GO:0000976">
    <property type="term" value="F:transcription cis-regulatory region binding"/>
    <property type="evidence" value="ECO:0007669"/>
    <property type="project" value="TreeGrafter"/>
</dbReference>
<organism evidence="5 6">
    <name type="scientific">Metarhizobium album</name>
    <dbReference type="NCBI Taxonomy" id="2182425"/>
    <lineage>
        <taxon>Bacteria</taxon>
        <taxon>Pseudomonadati</taxon>
        <taxon>Pseudomonadota</taxon>
        <taxon>Alphaproteobacteria</taxon>
        <taxon>Hyphomicrobiales</taxon>
        <taxon>Rhizobiaceae</taxon>
        <taxon>Metarhizobium</taxon>
    </lineage>
</organism>
<keyword evidence="1" id="KW-0805">Transcription regulation</keyword>
<evidence type="ECO:0000313" key="6">
    <source>
        <dbReference type="Proteomes" id="UP000245252"/>
    </source>
</evidence>
<accession>A0A2U2DLE6</accession>
<dbReference type="SUPFAM" id="SSF47413">
    <property type="entry name" value="lambda repressor-like DNA-binding domains"/>
    <property type="match status" value="1"/>
</dbReference>
<name>A0A2U2DLE6_9HYPH</name>
<dbReference type="InterPro" id="IPR028082">
    <property type="entry name" value="Peripla_BP_I"/>
</dbReference>
<gene>
    <name evidence="5" type="ORF">DEM27_22800</name>
</gene>
<comment type="caution">
    <text evidence="5">The sequence shown here is derived from an EMBL/GenBank/DDBJ whole genome shotgun (WGS) entry which is preliminary data.</text>
</comment>
<dbReference type="InterPro" id="IPR046335">
    <property type="entry name" value="LacI/GalR-like_sensor"/>
</dbReference>
<dbReference type="RefSeq" id="WP_109460534.1">
    <property type="nucleotide sequence ID" value="NZ_QFBC01000012.1"/>
</dbReference>
<dbReference type="Pfam" id="PF13377">
    <property type="entry name" value="Peripla_BP_3"/>
    <property type="match status" value="1"/>
</dbReference>
<protein>
    <submittedName>
        <fullName evidence="5">LacI family transcriptional regulator</fullName>
    </submittedName>
</protein>
<keyword evidence="3" id="KW-0804">Transcription</keyword>
<dbReference type="SMART" id="SM00354">
    <property type="entry name" value="HTH_LACI"/>
    <property type="match status" value="1"/>
</dbReference>
<evidence type="ECO:0000313" key="5">
    <source>
        <dbReference type="EMBL" id="PWE54127.1"/>
    </source>
</evidence>
<dbReference type="Proteomes" id="UP000245252">
    <property type="component" value="Unassembled WGS sequence"/>
</dbReference>
<dbReference type="Gene3D" id="1.10.260.40">
    <property type="entry name" value="lambda repressor-like DNA-binding domains"/>
    <property type="match status" value="1"/>
</dbReference>
<keyword evidence="2" id="KW-0238">DNA-binding</keyword>
<dbReference type="Gene3D" id="3.40.50.2300">
    <property type="match status" value="2"/>
</dbReference>
<sequence length="333" mass="36006">MPSETPTLTDVARLAGVSENTVSRVVRNKGSIAEETRRRVTSAIDQLGYVPNRAAGSLASSSSLIIGVLLPSLSNIVFPEVLRGIHAALVSTPYQPMIGVTDYDLRQEQKILASMLAWQPAAIITAGFEHTDESRRMLQSNRIRVAELMDIDNRPIDLAVGFSHRKAGRAAAEHLVRRGYRRIAYVGHDWTADRRAFFRYEGLCDGLQQAGLAVAAELRFNGPSSTLAGRDTLGRLQQQAGDVDAVVFSNDDMAVGGFMHCLGDGIDVPAQLALFGFNGLEIGQALPKPLSTIRSNRFLIGKTAAETLLQASERAVEPHIIDTGFDIIEGATA</sequence>
<evidence type="ECO:0000256" key="3">
    <source>
        <dbReference type="ARBA" id="ARBA00023163"/>
    </source>
</evidence>
<dbReference type="SUPFAM" id="SSF53822">
    <property type="entry name" value="Periplasmic binding protein-like I"/>
    <property type="match status" value="1"/>
</dbReference>
<dbReference type="PROSITE" id="PS00356">
    <property type="entry name" value="HTH_LACI_1"/>
    <property type="match status" value="1"/>
</dbReference>
<reference evidence="5 6" key="1">
    <citation type="submission" date="2018-05" db="EMBL/GenBank/DDBJ databases">
        <title>The draft genome of strain NS-104.</title>
        <authorList>
            <person name="Hang P."/>
            <person name="Jiang J."/>
        </authorList>
    </citation>
    <scope>NUCLEOTIDE SEQUENCE [LARGE SCALE GENOMIC DNA]</scope>
    <source>
        <strain evidence="5 6">NS-104</strain>
    </source>
</reference>
<evidence type="ECO:0000259" key="4">
    <source>
        <dbReference type="PROSITE" id="PS50932"/>
    </source>
</evidence>
<dbReference type="InterPro" id="IPR010982">
    <property type="entry name" value="Lambda_DNA-bd_dom_sf"/>
</dbReference>
<dbReference type="PANTHER" id="PTHR30146:SF2">
    <property type="entry name" value="HTH-TYPE TRANSCRIPTIONAL REGULATOR GNTR"/>
    <property type="match status" value="1"/>
</dbReference>
<dbReference type="Pfam" id="PF00356">
    <property type="entry name" value="LacI"/>
    <property type="match status" value="1"/>
</dbReference>
<dbReference type="CDD" id="cd01392">
    <property type="entry name" value="HTH_LacI"/>
    <property type="match status" value="1"/>
</dbReference>
<dbReference type="EMBL" id="QFBC01000012">
    <property type="protein sequence ID" value="PWE54127.1"/>
    <property type="molecule type" value="Genomic_DNA"/>
</dbReference>